<name>A0A0A8YC68_ARUDO</name>
<dbReference type="EMBL" id="GBRH01274937">
    <property type="protein sequence ID" value="JAD22958.1"/>
    <property type="molecule type" value="Transcribed_RNA"/>
</dbReference>
<reference evidence="1" key="1">
    <citation type="submission" date="2014-09" db="EMBL/GenBank/DDBJ databases">
        <authorList>
            <person name="Magalhaes I.L.F."/>
            <person name="Oliveira U."/>
            <person name="Santos F.R."/>
            <person name="Vidigal T.H.D.A."/>
            <person name="Brescovit A.D."/>
            <person name="Santos A.J."/>
        </authorList>
    </citation>
    <scope>NUCLEOTIDE SEQUENCE</scope>
    <source>
        <tissue evidence="1">Shoot tissue taken approximately 20 cm above the soil surface</tissue>
    </source>
</reference>
<sequence length="37" mass="4394">MPFRCCIIRLFFFPEIGWTHFLCALLSICGKCHAKQY</sequence>
<protein>
    <submittedName>
        <fullName evidence="1">Uncharacterized protein</fullName>
    </submittedName>
</protein>
<evidence type="ECO:0000313" key="1">
    <source>
        <dbReference type="EMBL" id="JAD22958.1"/>
    </source>
</evidence>
<dbReference type="AlphaFoldDB" id="A0A0A8YC68"/>
<reference evidence="1" key="2">
    <citation type="journal article" date="2015" name="Data Brief">
        <title>Shoot transcriptome of the giant reed, Arundo donax.</title>
        <authorList>
            <person name="Barrero R.A."/>
            <person name="Guerrero F.D."/>
            <person name="Moolhuijzen P."/>
            <person name="Goolsby J.A."/>
            <person name="Tidwell J."/>
            <person name="Bellgard S.E."/>
            <person name="Bellgard M.I."/>
        </authorList>
    </citation>
    <scope>NUCLEOTIDE SEQUENCE</scope>
    <source>
        <tissue evidence="1">Shoot tissue taken approximately 20 cm above the soil surface</tissue>
    </source>
</reference>
<proteinExistence type="predicted"/>
<accession>A0A0A8YC68</accession>
<organism evidence="1">
    <name type="scientific">Arundo donax</name>
    <name type="common">Giant reed</name>
    <name type="synonym">Donax arundinaceus</name>
    <dbReference type="NCBI Taxonomy" id="35708"/>
    <lineage>
        <taxon>Eukaryota</taxon>
        <taxon>Viridiplantae</taxon>
        <taxon>Streptophyta</taxon>
        <taxon>Embryophyta</taxon>
        <taxon>Tracheophyta</taxon>
        <taxon>Spermatophyta</taxon>
        <taxon>Magnoliopsida</taxon>
        <taxon>Liliopsida</taxon>
        <taxon>Poales</taxon>
        <taxon>Poaceae</taxon>
        <taxon>PACMAD clade</taxon>
        <taxon>Arundinoideae</taxon>
        <taxon>Arundineae</taxon>
        <taxon>Arundo</taxon>
    </lineage>
</organism>